<dbReference type="SUPFAM" id="SSF46689">
    <property type="entry name" value="Homeodomain-like"/>
    <property type="match status" value="1"/>
</dbReference>
<dbReference type="SUPFAM" id="SSF51215">
    <property type="entry name" value="Regulatory protein AraC"/>
    <property type="match status" value="1"/>
</dbReference>
<sequence>MIEIQNIKFNNETRPDLGFELIRLEDLLAREIEQDITQLHKVAFYQILIITEGEDKHTIDFTDYEYGPQTIFTIRKDQIHRFFKNPRTKGFILIFTEDFLASLLSHKEVARSHELFNEFLTSPKISVDHEDFKPIASLMADIELEYTKNYDEFSSGIIRNALHILIYRLFRIKVRQGATVVQHKYVSDFIQFQHLIEERCFETKKTLDYANLMGCTPKTLNNVCKAIVNKSSKMVIDEILVTQIKRLLINTTMSITEIAYTAGFEEPSNMYKYFKKHTGVTPEMFRQQHL</sequence>
<dbReference type="SMART" id="SM00342">
    <property type="entry name" value="HTH_ARAC"/>
    <property type="match status" value="1"/>
</dbReference>
<name>A0A1M6EHP2_9FLAO</name>
<reference evidence="6" key="1">
    <citation type="submission" date="2016-11" db="EMBL/GenBank/DDBJ databases">
        <authorList>
            <person name="Varghese N."/>
            <person name="Submissions S."/>
        </authorList>
    </citation>
    <scope>NUCLEOTIDE SEQUENCE [LARGE SCALE GENOMIC DNA]</scope>
    <source>
        <strain evidence="6">DSM 19858</strain>
    </source>
</reference>
<evidence type="ECO:0000259" key="4">
    <source>
        <dbReference type="PROSITE" id="PS01124"/>
    </source>
</evidence>
<dbReference type="EMBL" id="FQYU01000002">
    <property type="protein sequence ID" value="SHI84996.1"/>
    <property type="molecule type" value="Genomic_DNA"/>
</dbReference>
<dbReference type="InterPro" id="IPR009057">
    <property type="entry name" value="Homeodomain-like_sf"/>
</dbReference>
<dbReference type="Gene3D" id="1.10.10.60">
    <property type="entry name" value="Homeodomain-like"/>
    <property type="match status" value="1"/>
</dbReference>
<gene>
    <name evidence="5" type="ORF">SAMN04488513_10263</name>
</gene>
<proteinExistence type="predicted"/>
<evidence type="ECO:0000256" key="3">
    <source>
        <dbReference type="ARBA" id="ARBA00023163"/>
    </source>
</evidence>
<dbReference type="Proteomes" id="UP000184543">
    <property type="component" value="Unassembled WGS sequence"/>
</dbReference>
<dbReference type="PANTHER" id="PTHR43280:SF32">
    <property type="entry name" value="TRANSCRIPTIONAL REGULATORY PROTEIN"/>
    <property type="match status" value="1"/>
</dbReference>
<dbReference type="InterPro" id="IPR037923">
    <property type="entry name" value="HTH-like"/>
</dbReference>
<dbReference type="OrthoDB" id="1096411at2"/>
<keyword evidence="1" id="KW-0805">Transcription regulation</keyword>
<evidence type="ECO:0000256" key="2">
    <source>
        <dbReference type="ARBA" id="ARBA00023125"/>
    </source>
</evidence>
<evidence type="ECO:0000313" key="5">
    <source>
        <dbReference type="EMBL" id="SHI84996.1"/>
    </source>
</evidence>
<dbReference type="AlphaFoldDB" id="A0A1M6EHP2"/>
<accession>A0A1M6EHP2</accession>
<evidence type="ECO:0000313" key="6">
    <source>
        <dbReference type="Proteomes" id="UP000184543"/>
    </source>
</evidence>
<dbReference type="STRING" id="192903.SAMN04488513_10263"/>
<dbReference type="GO" id="GO:0003700">
    <property type="term" value="F:DNA-binding transcription factor activity"/>
    <property type="evidence" value="ECO:0007669"/>
    <property type="project" value="InterPro"/>
</dbReference>
<dbReference type="Pfam" id="PF12833">
    <property type="entry name" value="HTH_18"/>
    <property type="match status" value="1"/>
</dbReference>
<dbReference type="PANTHER" id="PTHR43280">
    <property type="entry name" value="ARAC-FAMILY TRANSCRIPTIONAL REGULATOR"/>
    <property type="match status" value="1"/>
</dbReference>
<feature type="domain" description="HTH araC/xylS-type" evidence="4">
    <location>
        <begin position="190"/>
        <end position="288"/>
    </location>
</feature>
<dbReference type="PROSITE" id="PS01124">
    <property type="entry name" value="HTH_ARAC_FAMILY_2"/>
    <property type="match status" value="1"/>
</dbReference>
<keyword evidence="3" id="KW-0804">Transcription</keyword>
<dbReference type="InterPro" id="IPR003313">
    <property type="entry name" value="AraC-bd"/>
</dbReference>
<protein>
    <submittedName>
        <fullName evidence="5">AraC-type DNA-binding protein</fullName>
    </submittedName>
</protein>
<dbReference type="GO" id="GO:0043565">
    <property type="term" value="F:sequence-specific DNA binding"/>
    <property type="evidence" value="ECO:0007669"/>
    <property type="project" value="InterPro"/>
</dbReference>
<organism evidence="5 6">
    <name type="scientific">Pseudozobellia thermophila</name>
    <dbReference type="NCBI Taxonomy" id="192903"/>
    <lineage>
        <taxon>Bacteria</taxon>
        <taxon>Pseudomonadati</taxon>
        <taxon>Bacteroidota</taxon>
        <taxon>Flavobacteriia</taxon>
        <taxon>Flavobacteriales</taxon>
        <taxon>Flavobacteriaceae</taxon>
        <taxon>Pseudozobellia</taxon>
    </lineage>
</organism>
<dbReference type="Pfam" id="PF02311">
    <property type="entry name" value="AraC_binding"/>
    <property type="match status" value="1"/>
</dbReference>
<keyword evidence="6" id="KW-1185">Reference proteome</keyword>
<dbReference type="RefSeq" id="WP_072990029.1">
    <property type="nucleotide sequence ID" value="NZ_FQYU01000002.1"/>
</dbReference>
<keyword evidence="2 5" id="KW-0238">DNA-binding</keyword>
<evidence type="ECO:0000256" key="1">
    <source>
        <dbReference type="ARBA" id="ARBA00023015"/>
    </source>
</evidence>
<dbReference type="InterPro" id="IPR018060">
    <property type="entry name" value="HTH_AraC"/>
</dbReference>